<dbReference type="InterPro" id="IPR016039">
    <property type="entry name" value="Thiolase-like"/>
</dbReference>
<keyword evidence="2 3" id="KW-0808">Transferase</keyword>
<dbReference type="EMBL" id="CP004388">
    <property type="protein sequence ID" value="AJD52906.1"/>
    <property type="molecule type" value="Genomic_DNA"/>
</dbReference>
<evidence type="ECO:0000256" key="2">
    <source>
        <dbReference type="ARBA" id="ARBA00022679"/>
    </source>
</evidence>
<dbReference type="InterPro" id="IPR018201">
    <property type="entry name" value="Ketoacyl_synth_AS"/>
</dbReference>
<evidence type="ECO:0000256" key="3">
    <source>
        <dbReference type="RuleBase" id="RU003694"/>
    </source>
</evidence>
<name>A0AB72UF03_9PROT</name>
<dbReference type="SUPFAM" id="SSF53901">
    <property type="entry name" value="Thiolase-like"/>
    <property type="match status" value="1"/>
</dbReference>
<evidence type="ECO:0000313" key="6">
    <source>
        <dbReference type="Proteomes" id="UP000007127"/>
    </source>
</evidence>
<organism evidence="5 6">
    <name type="scientific">Thalassospira xiamenensis M-5 = DSM 17429</name>
    <dbReference type="NCBI Taxonomy" id="1123366"/>
    <lineage>
        <taxon>Bacteria</taxon>
        <taxon>Pseudomonadati</taxon>
        <taxon>Pseudomonadota</taxon>
        <taxon>Alphaproteobacteria</taxon>
        <taxon>Rhodospirillales</taxon>
        <taxon>Thalassospiraceae</taxon>
        <taxon>Thalassospira</taxon>
    </lineage>
</organism>
<accession>A0AB72UF03</accession>
<dbReference type="PANTHER" id="PTHR11712">
    <property type="entry name" value="POLYKETIDE SYNTHASE-RELATED"/>
    <property type="match status" value="1"/>
</dbReference>
<dbReference type="InterPro" id="IPR014031">
    <property type="entry name" value="Ketoacyl_synth_C"/>
</dbReference>
<evidence type="ECO:0000313" key="5">
    <source>
        <dbReference type="EMBL" id="AJD52906.1"/>
    </source>
</evidence>
<evidence type="ECO:0000256" key="1">
    <source>
        <dbReference type="ARBA" id="ARBA00008467"/>
    </source>
</evidence>
<dbReference type="Pfam" id="PF00109">
    <property type="entry name" value="ketoacyl-synt"/>
    <property type="match status" value="1"/>
</dbReference>
<comment type="similarity">
    <text evidence="1 3">Belongs to the thiolase-like superfamily. Beta-ketoacyl-ACP synthases family.</text>
</comment>
<sequence>MTPGTLYLSALGIVSALGTGIDETRATLFGDRPADMIARDGFLPDRATILGTVVTDPAPLPENLARHDTRNNRLLWAATQQIETDITDLIADIGRDRIGVIIGTSTSGIEEGTTDYEATLDGGAFPETFLYSHQEIGSPADFLRDAFDLGGPSYAISTACSSSAKGFAAGARLINTGLCDAVLVGGVDSLCRLTVRGFDALQSVSNGICNPMSINRDGINIGEGAAIFILRRNAGDIELLGVGESSDAHHPNAPHPDGRGAAIAMQNALANAKLKPSDIDYINLHGTATPLNDGMEARAVCDVLGANAQASSTKPITGHTLGAAGAIEAAMLWLSLCDAADGAPLPRHIWDGASDPEIPDINLVTEPGTRLAPADRLAMMSNSFAFGGSNVSVILGRGWNRGNRA</sequence>
<dbReference type="GO" id="GO:0004315">
    <property type="term" value="F:3-oxoacyl-[acyl-carrier-protein] synthase activity"/>
    <property type="evidence" value="ECO:0007669"/>
    <property type="project" value="UniProtKB-EC"/>
</dbReference>
<dbReference type="GeneID" id="31928469"/>
<dbReference type="SMART" id="SM00825">
    <property type="entry name" value="PKS_KS"/>
    <property type="match status" value="1"/>
</dbReference>
<gene>
    <name evidence="5" type="ORF">TH3_13970</name>
</gene>
<keyword evidence="5" id="KW-0012">Acyltransferase</keyword>
<dbReference type="Pfam" id="PF02801">
    <property type="entry name" value="Ketoacyl-synt_C"/>
    <property type="match status" value="1"/>
</dbReference>
<dbReference type="GO" id="GO:0006633">
    <property type="term" value="P:fatty acid biosynthetic process"/>
    <property type="evidence" value="ECO:0007669"/>
    <property type="project" value="InterPro"/>
</dbReference>
<dbReference type="InterPro" id="IPR020841">
    <property type="entry name" value="PKS_Beta-ketoAc_synthase_dom"/>
</dbReference>
<dbReference type="PROSITE" id="PS52004">
    <property type="entry name" value="KS3_2"/>
    <property type="match status" value="1"/>
</dbReference>
<protein>
    <submittedName>
        <fullName evidence="5">3-oxoacyl-(Acyl carrier protein) synthase I</fullName>
        <ecNumber evidence="5">2.3.1.41</ecNumber>
    </submittedName>
</protein>
<dbReference type="PROSITE" id="PS00606">
    <property type="entry name" value="KS3_1"/>
    <property type="match status" value="1"/>
</dbReference>
<dbReference type="KEGG" id="txi:TH3_13970"/>
<evidence type="ECO:0000259" key="4">
    <source>
        <dbReference type="PROSITE" id="PS52004"/>
    </source>
</evidence>
<dbReference type="GO" id="GO:0005829">
    <property type="term" value="C:cytosol"/>
    <property type="evidence" value="ECO:0007669"/>
    <property type="project" value="TreeGrafter"/>
</dbReference>
<dbReference type="NCBIfam" id="NF006618">
    <property type="entry name" value="PRK09185.1"/>
    <property type="match status" value="1"/>
</dbReference>
<dbReference type="InterPro" id="IPR000794">
    <property type="entry name" value="Beta-ketoacyl_synthase"/>
</dbReference>
<proteinExistence type="inferred from homology"/>
<dbReference type="PANTHER" id="PTHR11712:SF320">
    <property type="entry name" value="BETA-KETOACYL SYNTHASE"/>
    <property type="match status" value="1"/>
</dbReference>
<dbReference type="AlphaFoldDB" id="A0AB72UF03"/>
<dbReference type="CDD" id="cd00834">
    <property type="entry name" value="KAS_I_II"/>
    <property type="match status" value="1"/>
</dbReference>
<dbReference type="Proteomes" id="UP000007127">
    <property type="component" value="Chromosome"/>
</dbReference>
<dbReference type="InterPro" id="IPR014030">
    <property type="entry name" value="Ketoacyl_synth_N"/>
</dbReference>
<dbReference type="RefSeq" id="WP_007090647.1">
    <property type="nucleotide sequence ID" value="NZ_CP004388.1"/>
</dbReference>
<dbReference type="EC" id="2.3.1.41" evidence="5"/>
<dbReference type="Gene3D" id="3.40.47.10">
    <property type="match status" value="1"/>
</dbReference>
<reference evidence="5 6" key="1">
    <citation type="journal article" date="2012" name="J. Bacteriol.">
        <title>Genome sequence of Thalassospira xiamenensis type strain M-5.</title>
        <authorList>
            <person name="Lai Q."/>
            <person name="Shao Z."/>
        </authorList>
    </citation>
    <scope>NUCLEOTIDE SEQUENCE [LARGE SCALE GENOMIC DNA]</scope>
    <source>
        <strain evidence="5 6">M-5</strain>
    </source>
</reference>
<feature type="domain" description="Ketosynthase family 3 (KS3)" evidence="4">
    <location>
        <begin position="1"/>
        <end position="397"/>
    </location>
</feature>